<sequence length="44" mass="4549">MAAPASRQAITSSIIDCCAIGILGWSSRVLRAPLGATMMAVWDG</sequence>
<reference evidence="2" key="2">
    <citation type="submission" date="2014-09" db="EMBL/GenBank/DDBJ databases">
        <authorList>
            <consortium name="NBRP consortium"/>
            <person name="Sawabe T."/>
            <person name="Meirelles P."/>
            <person name="Nakanishi M."/>
            <person name="Sayaka M."/>
            <person name="Hattori M."/>
            <person name="Ohkuma M."/>
        </authorList>
    </citation>
    <scope>NUCLEOTIDE SEQUENCE [LARGE SCALE GENOMIC DNA]</scope>
    <source>
        <strain evidence="2">JCM 19239</strain>
    </source>
</reference>
<comment type="caution">
    <text evidence="1">The sequence shown here is derived from an EMBL/GenBank/DDBJ whole genome shotgun (WGS) entry which is preliminary data.</text>
</comment>
<accession>A0ABQ0JNC4</accession>
<protein>
    <submittedName>
        <fullName evidence="1">Uncharacterized protein</fullName>
    </submittedName>
</protein>
<keyword evidence="2" id="KW-1185">Reference proteome</keyword>
<dbReference type="EMBL" id="BBMS01000088">
    <property type="protein sequence ID" value="GAL30231.1"/>
    <property type="molecule type" value="Genomic_DNA"/>
</dbReference>
<name>A0ABQ0JNC4_9VIBR</name>
<dbReference type="Proteomes" id="UP000029223">
    <property type="component" value="Unassembled WGS sequence"/>
</dbReference>
<reference evidence="2" key="1">
    <citation type="submission" date="2014-09" db="EMBL/GenBank/DDBJ databases">
        <title>Vibrio variabilis JCM 19239. (C206) whole genome shotgun sequence.</title>
        <authorList>
            <person name="Sawabe T."/>
            <person name="Meirelles P."/>
            <person name="Nakanishi M."/>
            <person name="Sayaka M."/>
            <person name="Hattori M."/>
            <person name="Ohkuma M."/>
        </authorList>
    </citation>
    <scope>NUCLEOTIDE SEQUENCE [LARGE SCALE GENOMIC DNA]</scope>
    <source>
        <strain evidence="2">JCM 19239</strain>
    </source>
</reference>
<evidence type="ECO:0000313" key="2">
    <source>
        <dbReference type="Proteomes" id="UP000029223"/>
    </source>
</evidence>
<gene>
    <name evidence="1" type="ORF">JCM19239_2639</name>
</gene>
<proteinExistence type="predicted"/>
<organism evidence="1 2">
    <name type="scientific">Vibrio variabilis</name>
    <dbReference type="NCBI Taxonomy" id="990271"/>
    <lineage>
        <taxon>Bacteria</taxon>
        <taxon>Pseudomonadati</taxon>
        <taxon>Pseudomonadota</taxon>
        <taxon>Gammaproteobacteria</taxon>
        <taxon>Vibrionales</taxon>
        <taxon>Vibrionaceae</taxon>
        <taxon>Vibrio</taxon>
    </lineage>
</organism>
<evidence type="ECO:0000313" key="1">
    <source>
        <dbReference type="EMBL" id="GAL30231.1"/>
    </source>
</evidence>